<dbReference type="EMBL" id="MN062186">
    <property type="protein sequence ID" value="QEG09285.1"/>
    <property type="molecule type" value="Genomic_DNA"/>
</dbReference>
<accession>A0A5B9N905</accession>
<evidence type="ECO:0000313" key="2">
    <source>
        <dbReference type="EMBL" id="QEG09285.1"/>
    </source>
</evidence>
<feature type="domain" description="Primase C-terminal 1" evidence="1">
    <location>
        <begin position="660"/>
        <end position="715"/>
    </location>
</feature>
<evidence type="ECO:0000313" key="3">
    <source>
        <dbReference type="Proteomes" id="UP000324257"/>
    </source>
</evidence>
<dbReference type="Proteomes" id="UP000324257">
    <property type="component" value="Segment"/>
</dbReference>
<proteinExistence type="predicted"/>
<dbReference type="Pfam" id="PF08708">
    <property type="entry name" value="PriCT_1"/>
    <property type="match status" value="1"/>
</dbReference>
<name>A0A5B9N905_9CAUD</name>
<organism evidence="2 3">
    <name type="scientific">Stenotrophomonas phage Pokken</name>
    <dbReference type="NCBI Taxonomy" id="2596674"/>
    <lineage>
        <taxon>Viruses</taxon>
        <taxon>Duplodnaviria</taxon>
        <taxon>Heunggongvirae</taxon>
        <taxon>Uroviricota</taxon>
        <taxon>Caudoviricetes</taxon>
        <taxon>Schitoviridae</taxon>
        <taxon>Pokkenvirus</taxon>
        <taxon>Pokkenvirus pokken</taxon>
    </lineage>
</organism>
<evidence type="ECO:0000259" key="1">
    <source>
        <dbReference type="Pfam" id="PF08708"/>
    </source>
</evidence>
<sequence length="719" mass="81780">MIDLSTAQHHITIEEIVDVLCNKTQNTDRGFFRAVVAYFLAKMASCQRATLMTKDRGEIPVNMYALALATSGYGKGHSVGILENELMKGFKDRFTQDTMPLIAEQTHWDIANKRALRAGTDPNEEYEKVSGDAIRSGKPLFTFDSGTVPAVKQMRHALLLAGCGSINLQIDEIGSNLIGNVDLLNVFLELYDQGIVKGKLVKNTAENTRSEEVDGKTPTNLLLFGAPAKLLDGGQTEDQFYSFLETGYARRCLFGIGQQDRKAFHSQSAEEIYKRLIQPTNSAAVKKWAQHFHSLADPNMFGWRMDVSDEVSIKLLEYKINCEKAADLMPEHDEIKKAELSHRYFKSLKLAGALAFVEQSPEVTMDHLLSAIKLVEESGTAFQSILNRKKAYMKLAEFIASIDGEVTHADLNEQLPFYKTGVGFRNEIMSMATAWGYKQHIIIKKRFEAGIEFFSGETLEETDLNEMVVSYSDNFAFDYSAERVPFEELHTLMNAPGYHWCNHHFMGNHRLEDKAVPGFNMLVIDVDSGVSLQAAQELMKEYRFMTYTTKRHQTEGHGDRFRMLIPINYHLKLDSDDYKEFMNNIMASLPFKSDEAANQRSKKWESFEHGEVFYNNDGVIFDALKFIPKTSKNEEHRAEFKKVENLDNLQRWFAQKINSEGNRNNNLLRYAMSLVDSGWQLLDVQNALLSFNQMLESPLDDTEIRSTILVSVGKRYQKS</sequence>
<dbReference type="InterPro" id="IPR014820">
    <property type="entry name" value="PriCT_1"/>
</dbReference>
<gene>
    <name evidence="2" type="ORF">CPT_Pokken_067</name>
</gene>
<keyword evidence="3" id="KW-1185">Reference proteome</keyword>
<reference evidence="3" key="1">
    <citation type="submission" date="2019-06" db="EMBL/GenBank/DDBJ databases">
        <title>The complete genome of Stenotrophomonas phage Pokken.</title>
        <authorList>
            <person name="Hayden A."/>
            <person name="Martinez N."/>
            <person name="Moreland R."/>
            <person name="Liu M."/>
            <person name="Gonzalez C.F."/>
            <person name="Ramsey J."/>
        </authorList>
    </citation>
    <scope>NUCLEOTIDE SEQUENCE [LARGE SCALE GENOMIC DNA]</scope>
</reference>
<protein>
    <submittedName>
        <fullName evidence="2">Putative DNA primase</fullName>
    </submittedName>
</protein>